<sequence length="157" mass="18693">FFQSNYLTYHVNKVPIFFLLPKDDFKNNKTLNAIKNDSKLNKLEINHFDVNLIMNHYWTKRKPSLNQVNLSSCCKMPEDLVEFAKINNIQLTTHLDPRELLSEESFQSCLKKSVHEYDSHGWMPQWQARYTLIQKGRGIVKSKGYLVYCQRMLRYTK</sequence>
<comment type="caution">
    <text evidence="1">The sequence shown here is derived from an EMBL/GenBank/DDBJ whole genome shotgun (WGS) entry which is preliminary data.</text>
</comment>
<feature type="non-terminal residue" evidence="1">
    <location>
        <position position="1"/>
    </location>
</feature>
<dbReference type="AlphaFoldDB" id="A0A3M7P7P7"/>
<keyword evidence="1" id="KW-0436">Ligase</keyword>
<name>A0A3M7P7P7_BRAPC</name>
<dbReference type="GO" id="GO:0006750">
    <property type="term" value="P:glutathione biosynthetic process"/>
    <property type="evidence" value="ECO:0007669"/>
    <property type="project" value="InterPro"/>
</dbReference>
<proteinExistence type="predicted"/>
<dbReference type="PANTHER" id="PTHR13295:SF4">
    <property type="entry name" value="GLUTAMATE--CYSTEINE LIGASE REGULATORY SUBUNIT"/>
    <property type="match status" value="1"/>
</dbReference>
<evidence type="ECO:0000313" key="1">
    <source>
        <dbReference type="EMBL" id="RMZ94767.1"/>
    </source>
</evidence>
<dbReference type="PANTHER" id="PTHR13295">
    <property type="entry name" value="GLUTAMATE CYSTEINE LIGASE REGULATORY SUBUNIT"/>
    <property type="match status" value="1"/>
</dbReference>
<dbReference type="STRING" id="10195.A0A3M7P7P7"/>
<dbReference type="InterPro" id="IPR032963">
    <property type="entry name" value="Gclm"/>
</dbReference>
<dbReference type="GO" id="GO:0030234">
    <property type="term" value="F:enzyme regulator activity"/>
    <property type="evidence" value="ECO:0007669"/>
    <property type="project" value="TreeGrafter"/>
</dbReference>
<dbReference type="GO" id="GO:0035226">
    <property type="term" value="F:glutamate-cysteine ligase catalytic subunit binding"/>
    <property type="evidence" value="ECO:0007669"/>
    <property type="project" value="InterPro"/>
</dbReference>
<reference evidence="1 2" key="1">
    <citation type="journal article" date="2018" name="Sci. Rep.">
        <title>Genomic signatures of local adaptation to the degree of environmental predictability in rotifers.</title>
        <authorList>
            <person name="Franch-Gras L."/>
            <person name="Hahn C."/>
            <person name="Garcia-Roger E.M."/>
            <person name="Carmona M.J."/>
            <person name="Serra M."/>
            <person name="Gomez A."/>
        </authorList>
    </citation>
    <scope>NUCLEOTIDE SEQUENCE [LARGE SCALE GENOMIC DNA]</scope>
    <source>
        <strain evidence="1">HYR1</strain>
    </source>
</reference>
<dbReference type="GO" id="GO:0016874">
    <property type="term" value="F:ligase activity"/>
    <property type="evidence" value="ECO:0007669"/>
    <property type="project" value="UniProtKB-KW"/>
</dbReference>
<dbReference type="OrthoDB" id="5596051at2759"/>
<organism evidence="1 2">
    <name type="scientific">Brachionus plicatilis</name>
    <name type="common">Marine rotifer</name>
    <name type="synonym">Brachionus muelleri</name>
    <dbReference type="NCBI Taxonomy" id="10195"/>
    <lineage>
        <taxon>Eukaryota</taxon>
        <taxon>Metazoa</taxon>
        <taxon>Spiralia</taxon>
        <taxon>Gnathifera</taxon>
        <taxon>Rotifera</taxon>
        <taxon>Eurotatoria</taxon>
        <taxon>Monogononta</taxon>
        <taxon>Pseudotrocha</taxon>
        <taxon>Ploima</taxon>
        <taxon>Brachionidae</taxon>
        <taxon>Brachionus</taxon>
    </lineage>
</organism>
<protein>
    <submittedName>
        <fullName evidence="1">Glutamate--cysteine ligase regulatory subunit</fullName>
    </submittedName>
</protein>
<keyword evidence="2" id="KW-1185">Reference proteome</keyword>
<evidence type="ECO:0000313" key="2">
    <source>
        <dbReference type="Proteomes" id="UP000276133"/>
    </source>
</evidence>
<accession>A0A3M7P7P7</accession>
<dbReference type="GO" id="GO:0017109">
    <property type="term" value="C:glutamate-cysteine ligase complex"/>
    <property type="evidence" value="ECO:0007669"/>
    <property type="project" value="TreeGrafter"/>
</dbReference>
<dbReference type="Proteomes" id="UP000276133">
    <property type="component" value="Unassembled WGS sequence"/>
</dbReference>
<dbReference type="EMBL" id="REGN01012818">
    <property type="protein sequence ID" value="RMZ94767.1"/>
    <property type="molecule type" value="Genomic_DNA"/>
</dbReference>
<gene>
    <name evidence="1" type="ORF">BpHYR1_015978</name>
</gene>